<keyword evidence="5" id="KW-1185">Reference proteome</keyword>
<dbReference type="Gene3D" id="1.10.533.10">
    <property type="entry name" value="Death Domain, Fas"/>
    <property type="match status" value="1"/>
</dbReference>
<feature type="region of interest" description="Disordered" evidence="2">
    <location>
        <begin position="83"/>
        <end position="106"/>
    </location>
</feature>
<protein>
    <recommendedName>
        <fullName evidence="3">DED domain-containing protein</fullName>
    </recommendedName>
</protein>
<sequence length="669" mass="71853">MATEFRNLLLKISKQLKKHDVEAIVSAARLPREMREQSAETVLTKVGGNGDLSVANIDAVIDVMRQIGKSDLYKEVKMFKKKSRKKLMDGTSQPAPPATTGETGSENNFDVAEREAFQLLNTLEKLEGAEVVVGVDRIKELHSEAKELAENLLRVVRRANVLSRAADPRSSPPSLTSSAECSDVVAEASPPEASTAGFRERLTRRLQGSNRSKVSKERTPSPKSQRKLKRSQTDVAIGAVKTHPSTSTLRLSPPSRPAAGSDSEDDDYHEYTQPDWPAGSPVGAVVHTLPQQVPQRKHAKTLPRGPISSGSSFGKKDTTVLATLPRKNSKNGVGPDQVPLPPQERPPQDLSDSDLDYDDVIGVLDMYNSEKVNGSTPRSKPRSLHPEGFRGNITRNEPSPTCSTPSSEVASPPPTLPKPNLKTLAGKGAVSPNITPAIPIRGSSLKSGQQATTAPTGSTHTSRSLQSSLPQPSRSETTTPNQPMVDIQQALKLKQMTGSPQSFGSSVGGGSDRVSPHPVSLAKALEMSTSAGFNSECNDSCNCTGDSGFDEFTPVAAAWNKSVPPPPLRPKPKTSKQHAEQQQQSYTNITILSPTSPPSPPHHTSISHLAPTYGSNNTTPSPPTTDHTTISPMGPMYNTITIEEQSQDSGPEDDNCPDYVNVKQYVEPT</sequence>
<feature type="compositionally biased region" description="Polar residues" evidence="2">
    <location>
        <begin position="638"/>
        <end position="649"/>
    </location>
</feature>
<comment type="caution">
    <text evidence="4">The sequence shown here is derived from an EMBL/GenBank/DDBJ whole genome shotgun (WGS) entry which is preliminary data.</text>
</comment>
<feature type="compositionally biased region" description="Low complexity" evidence="2">
    <location>
        <begin position="398"/>
        <end position="407"/>
    </location>
</feature>
<gene>
    <name evidence="4" type="ORF">GBAR_LOCUS19884</name>
</gene>
<dbReference type="InterPro" id="IPR001875">
    <property type="entry name" value="DED_dom"/>
</dbReference>
<proteinExistence type="predicted"/>
<feature type="region of interest" description="Disordered" evidence="2">
    <location>
        <begin position="163"/>
        <end position="517"/>
    </location>
</feature>
<evidence type="ECO:0000313" key="5">
    <source>
        <dbReference type="Proteomes" id="UP001174909"/>
    </source>
</evidence>
<evidence type="ECO:0000256" key="1">
    <source>
        <dbReference type="SAM" id="Coils"/>
    </source>
</evidence>
<feature type="domain" description="DED" evidence="3">
    <location>
        <begin position="4"/>
        <end position="78"/>
    </location>
</feature>
<dbReference type="GO" id="GO:0042981">
    <property type="term" value="P:regulation of apoptotic process"/>
    <property type="evidence" value="ECO:0007669"/>
    <property type="project" value="InterPro"/>
</dbReference>
<feature type="region of interest" description="Disordered" evidence="2">
    <location>
        <begin position="558"/>
        <end position="669"/>
    </location>
</feature>
<dbReference type="PROSITE" id="PS50168">
    <property type="entry name" value="DED"/>
    <property type="match status" value="1"/>
</dbReference>
<feature type="coiled-coil region" evidence="1">
    <location>
        <begin position="109"/>
        <end position="158"/>
    </location>
</feature>
<feature type="compositionally biased region" description="Low complexity" evidence="2">
    <location>
        <begin position="602"/>
        <end position="632"/>
    </location>
</feature>
<evidence type="ECO:0000313" key="4">
    <source>
        <dbReference type="EMBL" id="CAI8035432.1"/>
    </source>
</evidence>
<dbReference type="InterPro" id="IPR011029">
    <property type="entry name" value="DEATH-like_dom_sf"/>
</dbReference>
<evidence type="ECO:0000259" key="3">
    <source>
        <dbReference type="PROSITE" id="PS50168"/>
    </source>
</evidence>
<dbReference type="EMBL" id="CASHTH010002803">
    <property type="protein sequence ID" value="CAI8035432.1"/>
    <property type="molecule type" value="Genomic_DNA"/>
</dbReference>
<feature type="compositionally biased region" description="Low complexity" evidence="2">
    <location>
        <begin position="462"/>
        <end position="475"/>
    </location>
</feature>
<name>A0AA35SU78_GEOBA</name>
<evidence type="ECO:0000256" key="2">
    <source>
        <dbReference type="SAM" id="MobiDB-lite"/>
    </source>
</evidence>
<dbReference type="Proteomes" id="UP001174909">
    <property type="component" value="Unassembled WGS sequence"/>
</dbReference>
<dbReference type="AlphaFoldDB" id="A0AA35SU78"/>
<feature type="compositionally biased region" description="Low complexity" evidence="2">
    <location>
        <begin position="163"/>
        <end position="174"/>
    </location>
</feature>
<feature type="compositionally biased region" description="Polar residues" evidence="2">
    <location>
        <begin position="444"/>
        <end position="461"/>
    </location>
</feature>
<reference evidence="4" key="1">
    <citation type="submission" date="2023-03" db="EMBL/GenBank/DDBJ databases">
        <authorList>
            <person name="Steffen K."/>
            <person name="Cardenas P."/>
        </authorList>
    </citation>
    <scope>NUCLEOTIDE SEQUENCE</scope>
</reference>
<keyword evidence="1" id="KW-0175">Coiled coil</keyword>
<feature type="compositionally biased region" description="Low complexity" evidence="2">
    <location>
        <begin position="244"/>
        <end position="253"/>
    </location>
</feature>
<organism evidence="4 5">
    <name type="scientific">Geodia barretti</name>
    <name type="common">Barrett's horny sponge</name>
    <dbReference type="NCBI Taxonomy" id="519541"/>
    <lineage>
        <taxon>Eukaryota</taxon>
        <taxon>Metazoa</taxon>
        <taxon>Porifera</taxon>
        <taxon>Demospongiae</taxon>
        <taxon>Heteroscleromorpha</taxon>
        <taxon>Tetractinellida</taxon>
        <taxon>Astrophorina</taxon>
        <taxon>Geodiidae</taxon>
        <taxon>Geodia</taxon>
    </lineage>
</organism>
<accession>A0AA35SU78</accession>